<dbReference type="PANTHER" id="PTHR30154">
    <property type="entry name" value="LEUCINE-RESPONSIVE REGULATORY PROTEIN"/>
    <property type="match status" value="1"/>
</dbReference>
<dbReference type="InterPro" id="IPR000485">
    <property type="entry name" value="AsnC-type_HTH_dom"/>
</dbReference>
<dbReference type="InterPro" id="IPR019887">
    <property type="entry name" value="Tscrpt_reg_AsnC/Lrp_C"/>
</dbReference>
<feature type="domain" description="HTH asnC-type" evidence="4">
    <location>
        <begin position="5"/>
        <end position="66"/>
    </location>
</feature>
<dbReference type="Gene3D" id="3.30.70.920">
    <property type="match status" value="1"/>
</dbReference>
<proteinExistence type="predicted"/>
<sequence>MHIELDEVDYLLLAELQANARLTTSELAQKVGISQSPCWRRIRRMEEAGLIAGYQARLDRRGLGYGVVAFVSISVDFQNEARSVQFVEAVRDIPEVVMCHGIAGPADFLLMVVAKDLDSYSELLQRKLHRLPGVRQAQTSFSLQEFKGLNELPIPLLTRPSV</sequence>
<dbReference type="InterPro" id="IPR019885">
    <property type="entry name" value="Tscrpt_reg_HTH_AsnC-type_CS"/>
</dbReference>
<dbReference type="SUPFAM" id="SSF46785">
    <property type="entry name" value="Winged helix' DNA-binding domain"/>
    <property type="match status" value="1"/>
</dbReference>
<keyword evidence="1" id="KW-0805">Transcription regulation</keyword>
<dbReference type="Gene3D" id="1.10.10.10">
    <property type="entry name" value="Winged helix-like DNA-binding domain superfamily/Winged helix DNA-binding domain"/>
    <property type="match status" value="1"/>
</dbReference>
<dbReference type="Pfam" id="PF13412">
    <property type="entry name" value="HTH_24"/>
    <property type="match status" value="1"/>
</dbReference>
<evidence type="ECO:0000256" key="1">
    <source>
        <dbReference type="ARBA" id="ARBA00023015"/>
    </source>
</evidence>
<gene>
    <name evidence="5" type="ORF">FE795_16075</name>
</gene>
<dbReference type="Pfam" id="PF01037">
    <property type="entry name" value="AsnC_trans_reg"/>
    <property type="match status" value="1"/>
</dbReference>
<dbReference type="PRINTS" id="PR00033">
    <property type="entry name" value="HTHASNC"/>
</dbReference>
<dbReference type="InterPro" id="IPR036390">
    <property type="entry name" value="WH_DNA-bd_sf"/>
</dbReference>
<dbReference type="InterPro" id="IPR019888">
    <property type="entry name" value="Tscrpt_reg_AsnC-like"/>
</dbReference>
<evidence type="ECO:0000313" key="6">
    <source>
        <dbReference type="Proteomes" id="UP000826050"/>
    </source>
</evidence>
<evidence type="ECO:0000313" key="5">
    <source>
        <dbReference type="EMBL" id="QXX80385.1"/>
    </source>
</evidence>
<reference evidence="5 6" key="1">
    <citation type="submission" date="2020-02" db="EMBL/GenBank/DDBJ databases">
        <title>Partial ammonium oxidation to N2 by heterotrophic bacteria.</title>
        <authorList>
            <person name="Wu M."/>
        </authorList>
    </citation>
    <scope>NUCLEOTIDE SEQUENCE [LARGE SCALE GENOMIC DNA]</scope>
    <source>
        <strain evidence="5 6">HO-1</strain>
    </source>
</reference>
<dbReference type="InterPro" id="IPR036388">
    <property type="entry name" value="WH-like_DNA-bd_sf"/>
</dbReference>
<dbReference type="Proteomes" id="UP000826050">
    <property type="component" value="Chromosome"/>
</dbReference>
<evidence type="ECO:0000259" key="4">
    <source>
        <dbReference type="PROSITE" id="PS50956"/>
    </source>
</evidence>
<evidence type="ECO:0000256" key="2">
    <source>
        <dbReference type="ARBA" id="ARBA00023125"/>
    </source>
</evidence>
<dbReference type="CDD" id="cd00090">
    <property type="entry name" value="HTH_ARSR"/>
    <property type="match status" value="1"/>
</dbReference>
<dbReference type="RefSeq" id="WP_003805681.1">
    <property type="nucleotide sequence ID" value="NZ_CP049362.1"/>
</dbReference>
<dbReference type="EMBL" id="CP049362">
    <property type="protein sequence ID" value="QXX80385.1"/>
    <property type="molecule type" value="Genomic_DNA"/>
</dbReference>
<dbReference type="PANTHER" id="PTHR30154:SF34">
    <property type="entry name" value="TRANSCRIPTIONAL REGULATOR AZLB"/>
    <property type="match status" value="1"/>
</dbReference>
<dbReference type="InterPro" id="IPR011008">
    <property type="entry name" value="Dimeric_a/b-barrel"/>
</dbReference>
<keyword evidence="6" id="KW-1185">Reference proteome</keyword>
<protein>
    <submittedName>
        <fullName evidence="5">Lrp/AsnC family transcriptional regulator</fullName>
    </submittedName>
</protein>
<keyword evidence="2" id="KW-0238">DNA-binding</keyword>
<dbReference type="PROSITE" id="PS00519">
    <property type="entry name" value="HTH_ASNC_1"/>
    <property type="match status" value="1"/>
</dbReference>
<name>A0ABX8SWG8_9BURK</name>
<evidence type="ECO:0000256" key="3">
    <source>
        <dbReference type="ARBA" id="ARBA00023163"/>
    </source>
</evidence>
<dbReference type="SUPFAM" id="SSF54909">
    <property type="entry name" value="Dimeric alpha+beta barrel"/>
    <property type="match status" value="1"/>
</dbReference>
<dbReference type="PROSITE" id="PS50956">
    <property type="entry name" value="HTH_ASNC_2"/>
    <property type="match status" value="1"/>
</dbReference>
<dbReference type="InterPro" id="IPR011991">
    <property type="entry name" value="ArsR-like_HTH"/>
</dbReference>
<organism evidence="5 6">
    <name type="scientific">Alcaligenes ammonioxydans</name>
    <dbReference type="NCBI Taxonomy" id="2582914"/>
    <lineage>
        <taxon>Bacteria</taxon>
        <taxon>Pseudomonadati</taxon>
        <taxon>Pseudomonadota</taxon>
        <taxon>Betaproteobacteria</taxon>
        <taxon>Burkholderiales</taxon>
        <taxon>Alcaligenaceae</taxon>
        <taxon>Alcaligenes</taxon>
    </lineage>
</organism>
<dbReference type="SMART" id="SM00344">
    <property type="entry name" value="HTH_ASNC"/>
    <property type="match status" value="1"/>
</dbReference>
<keyword evidence="3" id="KW-0804">Transcription</keyword>
<accession>A0ABX8SWG8</accession>